<protein>
    <submittedName>
        <fullName evidence="1">YtxH domain-containing protein</fullName>
    </submittedName>
</protein>
<sequence length="81" mass="8651">MLNFIVGAAVGAVATYVFKDEQAKQWLNDTSKKLQEGAASFMDSFKKKPEETAAEAVQTTAEAVVETVETIADKGENIAPA</sequence>
<evidence type="ECO:0000313" key="1">
    <source>
        <dbReference type="EMBL" id="QLQ33576.1"/>
    </source>
</evidence>
<reference evidence="1" key="1">
    <citation type="submission" date="2020-06" db="EMBL/GenBank/DDBJ databases">
        <title>Analysis procedures for assessing recovery of high quality, complete, closed genomes from Nanopore long read metagenome sequencing.</title>
        <authorList>
            <person name="Bessarab I."/>
            <person name="Arumugam K."/>
            <person name="Haryono M."/>
            <person name="Liu X."/>
            <person name="Roy S."/>
            <person name="Zuniga-Montanez R.E."/>
            <person name="Qiu G."/>
            <person name="Drautz-Moses D.I."/>
            <person name="Law Y.Y."/>
            <person name="Wuertz S."/>
            <person name="Lauro F.M."/>
            <person name="Huson D.H."/>
            <person name="Williams R.B."/>
        </authorList>
    </citation>
    <scope>NUCLEOTIDE SEQUENCE [LARGE SCALE GENOMIC DNA]</scope>
    <source>
        <strain evidence="1">SSD2</strain>
    </source>
</reference>
<name>A0A7L6AWQ4_9GAMM</name>
<evidence type="ECO:0000313" key="2">
    <source>
        <dbReference type="Proteomes" id="UP000510621"/>
    </source>
</evidence>
<dbReference type="Proteomes" id="UP000510621">
    <property type="component" value="Chromosome"/>
</dbReference>
<dbReference type="AlphaFoldDB" id="A0A7L6AWQ4"/>
<proteinExistence type="predicted"/>
<keyword evidence="2" id="KW-1185">Reference proteome</keyword>
<organism evidence="1 2">
    <name type="scientific">Candidatus Thiothrix singaporensis</name>
    <dbReference type="NCBI Taxonomy" id="2799669"/>
    <lineage>
        <taxon>Bacteria</taxon>
        <taxon>Pseudomonadati</taxon>
        <taxon>Pseudomonadota</taxon>
        <taxon>Gammaproteobacteria</taxon>
        <taxon>Thiotrichales</taxon>
        <taxon>Thiotrichaceae</taxon>
        <taxon>Thiothrix</taxon>
    </lineage>
</organism>
<dbReference type="EMBL" id="CP059265">
    <property type="protein sequence ID" value="QLQ33576.1"/>
    <property type="molecule type" value="Genomic_DNA"/>
</dbReference>
<dbReference type="KEGG" id="this:HZT40_20465"/>
<accession>A0A7L6AWQ4</accession>
<gene>
    <name evidence="1" type="ORF">HZT40_20465</name>
</gene>